<accession>A0A372GHU0</accession>
<feature type="region of interest" description="Disordered" evidence="1">
    <location>
        <begin position="1"/>
        <end position="32"/>
    </location>
</feature>
<evidence type="ECO:0000313" key="3">
    <source>
        <dbReference type="Proteomes" id="UP000262882"/>
    </source>
</evidence>
<keyword evidence="3" id="KW-1185">Reference proteome</keyword>
<protein>
    <submittedName>
        <fullName evidence="2">Uncharacterized protein</fullName>
    </submittedName>
</protein>
<proteinExistence type="predicted"/>
<gene>
    <name evidence="2" type="ORF">D0T12_15665</name>
</gene>
<dbReference type="AlphaFoldDB" id="A0A372GHU0"/>
<dbReference type="Proteomes" id="UP000262882">
    <property type="component" value="Unassembled WGS sequence"/>
</dbReference>
<dbReference type="EMBL" id="QVNQ01000004">
    <property type="protein sequence ID" value="RFS84940.1"/>
    <property type="molecule type" value="Genomic_DNA"/>
</dbReference>
<reference evidence="2 3" key="1">
    <citation type="submission" date="2018-08" db="EMBL/GenBank/DDBJ databases">
        <title>Actinomadura spongicola sp. nov., isolated from marine sponge Leucetta chagosensis.</title>
        <authorList>
            <person name="Li L."/>
            <person name="Lin H.W."/>
        </authorList>
    </citation>
    <scope>NUCLEOTIDE SEQUENCE [LARGE SCALE GENOMIC DNA]</scope>
    <source>
        <strain evidence="2 3">LHW52907</strain>
    </source>
</reference>
<evidence type="ECO:0000313" key="2">
    <source>
        <dbReference type="EMBL" id="RFS84940.1"/>
    </source>
</evidence>
<organism evidence="2 3">
    <name type="scientific">Actinomadura spongiicola</name>
    <dbReference type="NCBI Taxonomy" id="2303421"/>
    <lineage>
        <taxon>Bacteria</taxon>
        <taxon>Bacillati</taxon>
        <taxon>Actinomycetota</taxon>
        <taxon>Actinomycetes</taxon>
        <taxon>Streptosporangiales</taxon>
        <taxon>Thermomonosporaceae</taxon>
        <taxon>Actinomadura</taxon>
    </lineage>
</organism>
<evidence type="ECO:0000256" key="1">
    <source>
        <dbReference type="SAM" id="MobiDB-lite"/>
    </source>
</evidence>
<dbReference type="RefSeq" id="WP_117400279.1">
    <property type="nucleotide sequence ID" value="NZ_QVNQ01000004.1"/>
</dbReference>
<dbReference type="OrthoDB" id="9923105at2"/>
<sequence>MPAATPVTDPGDAAPVRGARLRGTGADPVESRDVPADLAVRLHALRRARRDARTRASRVRRVLLAPTVPDGTYTQMPKARHRS</sequence>
<comment type="caution">
    <text evidence="2">The sequence shown here is derived from an EMBL/GenBank/DDBJ whole genome shotgun (WGS) entry which is preliminary data.</text>
</comment>
<name>A0A372GHU0_9ACTN</name>